<dbReference type="PRINTS" id="PR00113">
    <property type="entry name" value="ALKPHPHTASE"/>
</dbReference>
<feature type="binding site" evidence="8">
    <location>
        <position position="295"/>
    </location>
    <ligand>
        <name>Zn(2+)</name>
        <dbReference type="ChEBI" id="CHEBI:29105"/>
        <label>2</label>
    </ligand>
</feature>
<reference evidence="10 11" key="2">
    <citation type="journal article" date="2009" name="Proc. Natl. Acad. Sci. U.S.A.">
        <title>On the chimeric nature, thermophilic origin, and phylogenetic placement of the Thermotogales.</title>
        <authorList>
            <person name="Zhaxybayeva O."/>
            <person name="Swithers K.S."/>
            <person name="Lapierre P."/>
            <person name="Fournier G.P."/>
            <person name="Bickhart D.M."/>
            <person name="DeBoy R.T."/>
            <person name="Nelson K.E."/>
            <person name="Nesbo C.L."/>
            <person name="Doolittle W.F."/>
            <person name="Gogarten J.P."/>
            <person name="Noll K.M."/>
        </authorList>
    </citation>
    <scope>NUCLEOTIDE SEQUENCE [LARGE SCALE GENOMIC DNA]</scope>
    <source>
        <strain evidence="11">ATCC BAA-301 / DSM 14385 / NBRC 107922 / TMO</strain>
    </source>
</reference>
<dbReference type="Pfam" id="PF00245">
    <property type="entry name" value="Alk_phosphatase"/>
    <property type="match status" value="1"/>
</dbReference>
<dbReference type="Proteomes" id="UP000002016">
    <property type="component" value="Chromosome"/>
</dbReference>
<accession>A8F3H7</accession>
<comment type="cofactor">
    <cofactor evidence="8">
        <name>Mg(2+)</name>
        <dbReference type="ChEBI" id="CHEBI:18420"/>
    </cofactor>
    <text evidence="8">Binds 1 Mg(2+) ion.</text>
</comment>
<dbReference type="PANTHER" id="PTHR11596">
    <property type="entry name" value="ALKALINE PHOSPHATASE"/>
    <property type="match status" value="1"/>
</dbReference>
<evidence type="ECO:0000256" key="6">
    <source>
        <dbReference type="ARBA" id="ARBA00022842"/>
    </source>
</evidence>
<dbReference type="EC" id="3.1.3.1" evidence="10"/>
<evidence type="ECO:0000313" key="11">
    <source>
        <dbReference type="Proteomes" id="UP000002016"/>
    </source>
</evidence>
<dbReference type="eggNOG" id="COG1785">
    <property type="taxonomic scope" value="Bacteria"/>
</dbReference>
<name>A8F3H7_PSELT</name>
<keyword evidence="2" id="KW-0597">Phosphoprotein</keyword>
<comment type="cofactor">
    <cofactor evidence="8">
        <name>Zn(2+)</name>
        <dbReference type="ChEBI" id="CHEBI:29105"/>
    </cofactor>
    <text evidence="8">Binds 2 Zn(2+) ions.</text>
</comment>
<dbReference type="SUPFAM" id="SSF53649">
    <property type="entry name" value="Alkaline phosphatase-like"/>
    <property type="match status" value="1"/>
</dbReference>
<gene>
    <name evidence="10" type="ordered locus">Tlet_0141</name>
</gene>
<feature type="binding site" evidence="8">
    <location>
        <position position="29"/>
    </location>
    <ligand>
        <name>Mg(2+)</name>
        <dbReference type="ChEBI" id="CHEBI:18420"/>
    </ligand>
</feature>
<protein>
    <submittedName>
        <fullName evidence="10">Alkaline phosphatase</fullName>
        <ecNumber evidence="10">3.1.3.1</ecNumber>
    </submittedName>
</protein>
<dbReference type="RefSeq" id="WP_012002192.1">
    <property type="nucleotide sequence ID" value="NC_009828.1"/>
</dbReference>
<keyword evidence="11" id="KW-1185">Reference proteome</keyword>
<keyword evidence="4 10" id="KW-0378">Hydrolase</keyword>
<dbReference type="CDD" id="cd16012">
    <property type="entry name" value="ALP"/>
    <property type="match status" value="1"/>
</dbReference>
<feature type="binding site" evidence="8">
    <location>
        <position position="247"/>
    </location>
    <ligand>
        <name>Mg(2+)</name>
        <dbReference type="ChEBI" id="CHEBI:18420"/>
    </ligand>
</feature>
<comment type="similarity">
    <text evidence="1 9">Belongs to the alkaline phosphatase family.</text>
</comment>
<dbReference type="EMBL" id="CP000812">
    <property type="protein sequence ID" value="ABV32711.1"/>
    <property type="molecule type" value="Genomic_DNA"/>
</dbReference>
<dbReference type="KEGG" id="tle:Tlet_0141"/>
<evidence type="ECO:0000313" key="10">
    <source>
        <dbReference type="EMBL" id="ABV32711.1"/>
    </source>
</evidence>
<evidence type="ECO:0000256" key="8">
    <source>
        <dbReference type="PIRSR" id="PIRSR601952-2"/>
    </source>
</evidence>
<feature type="binding site" evidence="8">
    <location>
        <position position="121"/>
    </location>
    <ligand>
        <name>Mg(2+)</name>
        <dbReference type="ChEBI" id="CHEBI:18420"/>
    </ligand>
</feature>
<dbReference type="InterPro" id="IPR042085">
    <property type="entry name" value="Ap_crown"/>
</dbReference>
<evidence type="ECO:0000256" key="4">
    <source>
        <dbReference type="ARBA" id="ARBA00022801"/>
    </source>
</evidence>
<evidence type="ECO:0000256" key="1">
    <source>
        <dbReference type="ARBA" id="ARBA00005984"/>
    </source>
</evidence>
<dbReference type="AlphaFoldDB" id="A8F3H7"/>
<dbReference type="PROSITE" id="PS00123">
    <property type="entry name" value="ALKALINE_PHOSPHATASE"/>
    <property type="match status" value="1"/>
</dbReference>
<evidence type="ECO:0000256" key="2">
    <source>
        <dbReference type="ARBA" id="ARBA00022553"/>
    </source>
</evidence>
<feature type="binding site" evidence="8">
    <location>
        <position position="123"/>
    </location>
    <ligand>
        <name>Mg(2+)</name>
        <dbReference type="ChEBI" id="CHEBI:18420"/>
    </ligand>
</feature>
<feature type="active site" description="Phosphoserine intermediate" evidence="7">
    <location>
        <position position="70"/>
    </location>
</feature>
<evidence type="ECO:0000256" key="9">
    <source>
        <dbReference type="RuleBase" id="RU003946"/>
    </source>
</evidence>
<feature type="binding site" evidence="8">
    <location>
        <position position="252"/>
    </location>
    <ligand>
        <name>Zn(2+)</name>
        <dbReference type="ChEBI" id="CHEBI:29105"/>
        <label>2</label>
    </ligand>
</feature>
<dbReference type="OrthoDB" id="9794455at2"/>
<reference evidence="10 11" key="1">
    <citation type="submission" date="2007-08" db="EMBL/GenBank/DDBJ databases">
        <title>Complete sequence of Thermotoga lettingae TMO.</title>
        <authorList>
            <consortium name="US DOE Joint Genome Institute"/>
            <person name="Copeland A."/>
            <person name="Lucas S."/>
            <person name="Lapidus A."/>
            <person name="Barry K."/>
            <person name="Glavina del Rio T."/>
            <person name="Dalin E."/>
            <person name="Tice H."/>
            <person name="Pitluck S."/>
            <person name="Foster B."/>
            <person name="Bruce D."/>
            <person name="Schmutz J."/>
            <person name="Larimer F."/>
            <person name="Land M."/>
            <person name="Hauser L."/>
            <person name="Kyrpides N."/>
            <person name="Mikhailova N."/>
            <person name="Nelson K."/>
            <person name="Gogarten J.P."/>
            <person name="Noll K."/>
            <person name="Richardson P."/>
        </authorList>
    </citation>
    <scope>NUCLEOTIDE SEQUENCE [LARGE SCALE GENOMIC DNA]</scope>
    <source>
        <strain evidence="11">ATCC BAA-301 / DSM 14385 / NBRC 107922 / TMO</strain>
    </source>
</reference>
<dbReference type="GO" id="GO:0004035">
    <property type="term" value="F:alkaline phosphatase activity"/>
    <property type="evidence" value="ECO:0007669"/>
    <property type="project" value="UniProtKB-EC"/>
</dbReference>
<dbReference type="PANTHER" id="PTHR11596:SF5">
    <property type="entry name" value="ALKALINE PHOSPHATASE"/>
    <property type="match status" value="1"/>
</dbReference>
<dbReference type="InterPro" id="IPR001952">
    <property type="entry name" value="Alkaline_phosphatase"/>
</dbReference>
<proteinExistence type="inferred from homology"/>
<keyword evidence="3 8" id="KW-0479">Metal-binding</keyword>
<dbReference type="HOGENOM" id="CLU_008539_6_2_0"/>
<dbReference type="STRING" id="416591.Tlet_0141"/>
<feature type="binding site" evidence="8">
    <location>
        <position position="29"/>
    </location>
    <ligand>
        <name>Zn(2+)</name>
        <dbReference type="ChEBI" id="CHEBI:29105"/>
        <label>2</label>
    </ligand>
</feature>
<dbReference type="InterPro" id="IPR017850">
    <property type="entry name" value="Alkaline_phosphatase_core_sf"/>
</dbReference>
<evidence type="ECO:0000256" key="3">
    <source>
        <dbReference type="ARBA" id="ARBA00022723"/>
    </source>
</evidence>
<feature type="binding site" evidence="8">
    <location>
        <position position="389"/>
    </location>
    <ligand>
        <name>Zn(2+)</name>
        <dbReference type="ChEBI" id="CHEBI:29105"/>
        <label>2</label>
    </ligand>
</feature>
<dbReference type="InterPro" id="IPR018299">
    <property type="entry name" value="Alkaline_phosphatase_AS"/>
</dbReference>
<keyword evidence="6 8" id="KW-0460">Magnesium</keyword>
<dbReference type="GO" id="GO:0046872">
    <property type="term" value="F:metal ion binding"/>
    <property type="evidence" value="ECO:0007669"/>
    <property type="project" value="UniProtKB-KW"/>
</dbReference>
<evidence type="ECO:0000256" key="7">
    <source>
        <dbReference type="PIRSR" id="PIRSR601952-1"/>
    </source>
</evidence>
<dbReference type="Gene3D" id="3.40.720.10">
    <property type="entry name" value="Alkaline Phosphatase, subunit A"/>
    <property type="match status" value="1"/>
</dbReference>
<keyword evidence="5 8" id="KW-0862">Zinc</keyword>
<feature type="binding site" evidence="8">
    <location>
        <position position="294"/>
    </location>
    <ligand>
        <name>Zn(2+)</name>
        <dbReference type="ChEBI" id="CHEBI:29105"/>
        <label>2</label>
    </ligand>
</feature>
<sequence length="440" mass="49103" precursor="true">MRKLTVLIMVLVTVMSFAYVKNVILLIGDGMGINHVYLTQLLEGQPLAMTKTPCIGLITTYSANSWVTDSAAAGTALATGFKTNNRMIGLLPSGENVPTLAEVLKKYGVKIGLVVTCRITHATPASFYGHVEDRDMENELAEQLADSDFDVIFGGGYRHFFPESVKGSKRTDDKDLIALMKGQGYVYVSKKSELETVDEGKVIGLFAPSHLSPASNRPEEQPMLYEMVNKALQLLSRDGEPFFLMVEGSQIDWEAHDNDVYGVWKETVEFDKAVKVALEFAEKNPDTLVVITADHETGGLSISSGNQMIEINKLRQYKMNTETFLSRFSIDKKEEFINAARNYYGIDISDEEYRFLLSKKNSLNSSEFVKEFGRFLSGKSLVGWTTFDHTGMPVPVFSFGPGAENFTGWFDNTEIPRIIARLMGYPLTYPIYKEPVTVNN</sequence>
<dbReference type="Gene3D" id="1.10.1200.140">
    <property type="entry name" value="Alkaline phosphatase, crown domain"/>
    <property type="match status" value="1"/>
</dbReference>
<evidence type="ECO:0000256" key="5">
    <source>
        <dbReference type="ARBA" id="ARBA00022833"/>
    </source>
</evidence>
<dbReference type="SMART" id="SM00098">
    <property type="entry name" value="alkPPc"/>
    <property type="match status" value="1"/>
</dbReference>
<organism evidence="10 11">
    <name type="scientific">Pseudothermotoga lettingae (strain ATCC BAA-301 / DSM 14385 / NBRC 107922 / TMO)</name>
    <name type="common">Thermotoga lettingae</name>
    <dbReference type="NCBI Taxonomy" id="416591"/>
    <lineage>
        <taxon>Bacteria</taxon>
        <taxon>Thermotogati</taxon>
        <taxon>Thermotogota</taxon>
        <taxon>Thermotogae</taxon>
        <taxon>Thermotogales</taxon>
        <taxon>Thermotogaceae</taxon>
        <taxon>Pseudothermotoga</taxon>
    </lineage>
</organism>
<feature type="binding site" evidence="8">
    <location>
        <position position="256"/>
    </location>
    <ligand>
        <name>Zn(2+)</name>
        <dbReference type="ChEBI" id="CHEBI:29105"/>
        <label>2</label>
    </ligand>
</feature>